<reference evidence="3" key="2">
    <citation type="submission" date="2015-01" db="EMBL/GenBank/DDBJ databases">
        <title>Evolutionary Origins and Diversification of the Mycorrhizal Mutualists.</title>
        <authorList>
            <consortium name="DOE Joint Genome Institute"/>
            <consortium name="Mycorrhizal Genomics Consortium"/>
            <person name="Kohler A."/>
            <person name="Kuo A."/>
            <person name="Nagy L.G."/>
            <person name="Floudas D."/>
            <person name="Copeland A."/>
            <person name="Barry K.W."/>
            <person name="Cichocki N."/>
            <person name="Veneault-Fourrey C."/>
            <person name="LaButti K."/>
            <person name="Lindquist E.A."/>
            <person name="Lipzen A."/>
            <person name="Lundell T."/>
            <person name="Morin E."/>
            <person name="Murat C."/>
            <person name="Riley R."/>
            <person name="Ohm R."/>
            <person name="Sun H."/>
            <person name="Tunlid A."/>
            <person name="Henrissat B."/>
            <person name="Grigoriev I.V."/>
            <person name="Hibbett D.S."/>
            <person name="Martin F."/>
        </authorList>
    </citation>
    <scope>NUCLEOTIDE SEQUENCE [LARGE SCALE GENOMIC DNA]</scope>
    <source>
        <strain evidence="2 3">441</strain>
    </source>
</reference>
<reference evidence="1 3" key="1">
    <citation type="submission" date="2014-04" db="EMBL/GenBank/DDBJ databases">
        <authorList>
            <consortium name="DOE Joint Genome Institute"/>
            <person name="Kuo A."/>
            <person name="Kohler A."/>
            <person name="Costa M.D."/>
            <person name="Nagy L.G."/>
            <person name="Floudas D."/>
            <person name="Copeland A."/>
            <person name="Barry K.W."/>
            <person name="Cichocki N."/>
            <person name="Veneault-Fourrey C."/>
            <person name="LaButti K."/>
            <person name="Lindquist E.A."/>
            <person name="Lipzen A."/>
            <person name="Lundell T."/>
            <person name="Morin E."/>
            <person name="Murat C."/>
            <person name="Sun H."/>
            <person name="Tunlid A."/>
            <person name="Henrissat B."/>
            <person name="Grigoriev I.V."/>
            <person name="Hibbett D.S."/>
            <person name="Martin F."/>
            <person name="Nordberg H.P."/>
            <person name="Cantor M.N."/>
            <person name="Hua S.X."/>
        </authorList>
    </citation>
    <scope>NUCLEOTIDE SEQUENCE [LARGE SCALE GENOMIC DNA]</scope>
    <source>
        <strain evidence="1 3">441</strain>
    </source>
</reference>
<proteinExistence type="predicted"/>
<dbReference type="Proteomes" id="UP000054018">
    <property type="component" value="Unassembled WGS sequence"/>
</dbReference>
<organism evidence="1 3">
    <name type="scientific">Pisolithus microcarpus 441</name>
    <dbReference type="NCBI Taxonomy" id="765257"/>
    <lineage>
        <taxon>Eukaryota</taxon>
        <taxon>Fungi</taxon>
        <taxon>Dikarya</taxon>
        <taxon>Basidiomycota</taxon>
        <taxon>Agaricomycotina</taxon>
        <taxon>Agaricomycetes</taxon>
        <taxon>Agaricomycetidae</taxon>
        <taxon>Boletales</taxon>
        <taxon>Sclerodermatineae</taxon>
        <taxon>Pisolithaceae</taxon>
        <taxon>Pisolithus</taxon>
    </lineage>
</organism>
<sequence length="144" mass="15604">MTAPPLMSSGHTPDIHAIASLKQAISLLENENVQLHHKITKKPALSLTQEGRAVCQVVTLVKPVADLIAEYDCHEIQATEQQASSNAEVIPPTPEQQRTYHAYEKLIQWCPSVHKLVGPAADTDTTSLEVAFACKELQKGADGA</sequence>
<dbReference type="EMBL" id="KN834253">
    <property type="protein sequence ID" value="KIK11296.1"/>
    <property type="molecule type" value="Genomic_DNA"/>
</dbReference>
<name>A0A0C9Y299_9AGAM</name>
<reference evidence="1" key="3">
    <citation type="submission" date="2015-02" db="EMBL/GenBank/DDBJ databases">
        <title>Evolutionary Origins and Diversification of the Mycorrhizal Mutualists.</title>
        <authorList>
            <consortium name="DOE Joint Genome Institute"/>
            <consortium name="Mycorrhizal Genomics Consortium"/>
            <person name="Kohler A."/>
            <person name="Kuo A."/>
            <person name="Nagy L.G."/>
            <person name="Floudas D."/>
            <person name="Copeland A."/>
            <person name="Barry K.W."/>
            <person name="Cichocki N."/>
            <person name="Veneault-Fourrey C."/>
            <person name="LaButti K."/>
            <person name="Lindquist E.A."/>
            <person name="Lipzen A."/>
            <person name="Lundell T."/>
            <person name="Morin E."/>
            <person name="Murat C."/>
            <person name="Riley R."/>
            <person name="Ohm R."/>
            <person name="Sun H."/>
            <person name="Tunlid A."/>
            <person name="Henrissat B."/>
            <person name="Grigoriev I.V."/>
            <person name="Hibbett D.S."/>
            <person name="Martin F."/>
        </authorList>
    </citation>
    <scope>NUCLEOTIDE SEQUENCE</scope>
    <source>
        <strain evidence="1 3">441</strain>
    </source>
</reference>
<dbReference type="EMBL" id="KN833829">
    <property type="protein sequence ID" value="KIK17392.1"/>
    <property type="molecule type" value="Genomic_DNA"/>
</dbReference>
<evidence type="ECO:0000313" key="3">
    <source>
        <dbReference type="Proteomes" id="UP000054018"/>
    </source>
</evidence>
<accession>A0A0C9Y299</accession>
<protein>
    <submittedName>
        <fullName evidence="2">Unplaced genomic scaffold scaffold_145, whole genome shotgun sequence</fullName>
    </submittedName>
</protein>
<gene>
    <name evidence="2" type="ORF">PISMIDRAFT_15125</name>
    <name evidence="1" type="ORF">PISMIDRAFT_19648</name>
</gene>
<dbReference type="AlphaFoldDB" id="A0A0C9Y299"/>
<evidence type="ECO:0000313" key="1">
    <source>
        <dbReference type="EMBL" id="KIK11296.1"/>
    </source>
</evidence>
<evidence type="ECO:0000313" key="2">
    <source>
        <dbReference type="EMBL" id="KIK17392.1"/>
    </source>
</evidence>
<dbReference type="HOGENOM" id="CLU_1897026_0_0_1"/>
<keyword evidence="3" id="KW-1185">Reference proteome</keyword>